<gene>
    <name evidence="4" type="ORF">GCM10023314_22940</name>
</gene>
<feature type="transmembrane region" description="Helical" evidence="3">
    <location>
        <begin position="73"/>
        <end position="91"/>
    </location>
</feature>
<feature type="transmembrane region" description="Helical" evidence="3">
    <location>
        <begin position="167"/>
        <end position="184"/>
    </location>
</feature>
<feature type="transmembrane region" description="Helical" evidence="3">
    <location>
        <begin position="97"/>
        <end position="117"/>
    </location>
</feature>
<organism evidence="4 5">
    <name type="scientific">Algibacter agarivorans</name>
    <dbReference type="NCBI Taxonomy" id="1109741"/>
    <lineage>
        <taxon>Bacteria</taxon>
        <taxon>Pseudomonadati</taxon>
        <taxon>Bacteroidota</taxon>
        <taxon>Flavobacteriia</taxon>
        <taxon>Flavobacteriales</taxon>
        <taxon>Flavobacteriaceae</taxon>
        <taxon>Algibacter</taxon>
    </lineage>
</organism>
<feature type="transmembrane region" description="Helical" evidence="3">
    <location>
        <begin position="129"/>
        <end position="147"/>
    </location>
</feature>
<dbReference type="PANTHER" id="PTHR20992">
    <property type="entry name" value="AT15442P-RELATED"/>
    <property type="match status" value="1"/>
</dbReference>
<dbReference type="Pfam" id="PF04087">
    <property type="entry name" value="DUF389"/>
    <property type="match status" value="1"/>
</dbReference>
<keyword evidence="3" id="KW-0472">Membrane</keyword>
<dbReference type="InterPro" id="IPR005240">
    <property type="entry name" value="DUF389"/>
</dbReference>
<dbReference type="Proteomes" id="UP001501302">
    <property type="component" value="Unassembled WGS sequence"/>
</dbReference>
<keyword evidence="1" id="KW-0175">Coiled coil</keyword>
<feature type="region of interest" description="Disordered" evidence="2">
    <location>
        <begin position="1"/>
        <end position="24"/>
    </location>
</feature>
<protein>
    <submittedName>
        <fullName evidence="4">TIGR00341 family protein</fullName>
    </submittedName>
</protein>
<evidence type="ECO:0000256" key="1">
    <source>
        <dbReference type="SAM" id="Coils"/>
    </source>
</evidence>
<feature type="transmembrane region" description="Helical" evidence="3">
    <location>
        <begin position="266"/>
        <end position="287"/>
    </location>
</feature>
<dbReference type="EMBL" id="BAABJJ010000034">
    <property type="protein sequence ID" value="GAA4949060.1"/>
    <property type="molecule type" value="Genomic_DNA"/>
</dbReference>
<sequence>MSEESKFDFSEEEQQQLDKDKAVEEKKEAVKQDAKGLFVSVRTFLSELLDFRDDTDRDATIAAIKGDISFKGATAWILICSIFVASVGLNADSTAVVIGAMLISPLMGPILGIGMSIAINDIDTLKKSLINLAIMIVLSLLTAYLFFKFFPLGNQETSELLGRVKPDIRDVLIAFFGGLALIIARTKKGTIASVIFGVAIATALMPPLCTAGYGLADGNWSYFLGAMNLFTINTIFIALATFIVLKVLRFPMLKYANSAKRRRIARFAALVAFLVMIYPTITFLRVLKNSGFDNDYNNFLADEVKSNRELWFQNGTLNTKDKKITLYFNGEIAEATEADLRNELKGYDKISDFDLEISGNKNRSFDKISNAYDRAIIELDKKDNIISGLHKEISELQENISGLNQQLEAQNASNGIAFSSLAKDAKIRFNDLDYFGYAKMLESQDFIKVDTLTIASVRWKPALNDSIVAVKEGELLLWLKQELKTDKIRVRRD</sequence>
<accession>A0ABP9GNH8</accession>
<evidence type="ECO:0000313" key="5">
    <source>
        <dbReference type="Proteomes" id="UP001501302"/>
    </source>
</evidence>
<feature type="coiled-coil region" evidence="1">
    <location>
        <begin position="379"/>
        <end position="413"/>
    </location>
</feature>
<proteinExistence type="predicted"/>
<dbReference type="PANTHER" id="PTHR20992:SF9">
    <property type="entry name" value="AT15442P-RELATED"/>
    <property type="match status" value="1"/>
</dbReference>
<evidence type="ECO:0000313" key="4">
    <source>
        <dbReference type="EMBL" id="GAA4949060.1"/>
    </source>
</evidence>
<dbReference type="RefSeq" id="WP_345192231.1">
    <property type="nucleotide sequence ID" value="NZ_BAABJJ010000034.1"/>
</dbReference>
<name>A0ABP9GNH8_9FLAO</name>
<feature type="transmembrane region" description="Helical" evidence="3">
    <location>
        <begin position="222"/>
        <end position="245"/>
    </location>
</feature>
<keyword evidence="3" id="KW-0812">Transmembrane</keyword>
<evidence type="ECO:0000256" key="2">
    <source>
        <dbReference type="SAM" id="MobiDB-lite"/>
    </source>
</evidence>
<keyword evidence="3" id="KW-1133">Transmembrane helix</keyword>
<feature type="transmembrane region" description="Helical" evidence="3">
    <location>
        <begin position="191"/>
        <end position="216"/>
    </location>
</feature>
<evidence type="ECO:0000256" key="3">
    <source>
        <dbReference type="SAM" id="Phobius"/>
    </source>
</evidence>
<comment type="caution">
    <text evidence="4">The sequence shown here is derived from an EMBL/GenBank/DDBJ whole genome shotgun (WGS) entry which is preliminary data.</text>
</comment>
<reference evidence="5" key="1">
    <citation type="journal article" date="2019" name="Int. J. Syst. Evol. Microbiol.">
        <title>The Global Catalogue of Microorganisms (GCM) 10K type strain sequencing project: providing services to taxonomists for standard genome sequencing and annotation.</title>
        <authorList>
            <consortium name="The Broad Institute Genomics Platform"/>
            <consortium name="The Broad Institute Genome Sequencing Center for Infectious Disease"/>
            <person name="Wu L."/>
            <person name="Ma J."/>
        </authorList>
    </citation>
    <scope>NUCLEOTIDE SEQUENCE [LARGE SCALE GENOMIC DNA]</scope>
    <source>
        <strain evidence="5">JCM 18285</strain>
    </source>
</reference>
<keyword evidence="5" id="KW-1185">Reference proteome</keyword>